<dbReference type="AlphaFoldDB" id="A0A561QUW9"/>
<feature type="domain" description="BON" evidence="1">
    <location>
        <begin position="178"/>
        <end position="246"/>
    </location>
</feature>
<dbReference type="Proteomes" id="UP000320653">
    <property type="component" value="Unassembled WGS sequence"/>
</dbReference>
<evidence type="ECO:0000313" key="2">
    <source>
        <dbReference type="EMBL" id="TWF54181.1"/>
    </source>
</evidence>
<reference evidence="2 3" key="1">
    <citation type="submission" date="2019-06" db="EMBL/GenBank/DDBJ databases">
        <title>Sorghum-associated microbial communities from plants grown in Nebraska, USA.</title>
        <authorList>
            <person name="Schachtman D."/>
        </authorList>
    </citation>
    <scope>NUCLEOTIDE SEQUENCE [LARGE SCALE GENOMIC DNA]</scope>
    <source>
        <strain evidence="2 3">1225</strain>
    </source>
</reference>
<dbReference type="OrthoDB" id="7916429at2"/>
<evidence type="ECO:0000313" key="3">
    <source>
        <dbReference type="Proteomes" id="UP000320653"/>
    </source>
</evidence>
<organism evidence="2 3">
    <name type="scientific">Neorhizobium alkalisoli</name>
    <dbReference type="NCBI Taxonomy" id="528178"/>
    <lineage>
        <taxon>Bacteria</taxon>
        <taxon>Pseudomonadati</taxon>
        <taxon>Pseudomonadota</taxon>
        <taxon>Alphaproteobacteria</taxon>
        <taxon>Hyphomicrobiales</taxon>
        <taxon>Rhizobiaceae</taxon>
        <taxon>Rhizobium/Agrobacterium group</taxon>
        <taxon>Neorhizobium</taxon>
    </lineage>
</organism>
<sequence length="255" mass="27780">MSDVALCKAFHFIEANRQKQKAGWAPLPAMKSNSRRFVQYSHRRMAYSILSSGAQPAGGTKVPARGFLSCDDAKAAEAGASSHRYEKEMTMPSTRKVDDISREEDFRDYEDRNIDEGWPYDDAAGAGARPVDNAAYGQPAANFDDDRNGGFKIDEAGFDGLEERLVDSNRPAETGAGDADEIEERVNDAIEALGVASMDSIDLHVESGTVTIEGMVDEAQAARQIIHAARQVTGVRRVVSRLQVDGVDGRIPNED</sequence>
<protein>
    <submittedName>
        <fullName evidence="2">BON domain-containing protein</fullName>
    </submittedName>
</protein>
<keyword evidence="3" id="KW-1185">Reference proteome</keyword>
<proteinExistence type="predicted"/>
<evidence type="ECO:0000259" key="1">
    <source>
        <dbReference type="PROSITE" id="PS50914"/>
    </source>
</evidence>
<dbReference type="SMART" id="SM00749">
    <property type="entry name" value="BON"/>
    <property type="match status" value="1"/>
</dbReference>
<dbReference type="InterPro" id="IPR014004">
    <property type="entry name" value="Transpt-assoc_nodulatn_dom_bac"/>
</dbReference>
<dbReference type="PROSITE" id="PS50914">
    <property type="entry name" value="BON"/>
    <property type="match status" value="1"/>
</dbReference>
<gene>
    <name evidence="2" type="ORF">FHW37_10341</name>
</gene>
<dbReference type="Pfam" id="PF04972">
    <property type="entry name" value="BON"/>
    <property type="match status" value="1"/>
</dbReference>
<comment type="caution">
    <text evidence="2">The sequence shown here is derived from an EMBL/GenBank/DDBJ whole genome shotgun (WGS) entry which is preliminary data.</text>
</comment>
<accession>A0A561QUW9</accession>
<dbReference type="Gene3D" id="3.30.1340.30">
    <property type="match status" value="1"/>
</dbReference>
<dbReference type="EMBL" id="VIWP01000003">
    <property type="protein sequence ID" value="TWF54181.1"/>
    <property type="molecule type" value="Genomic_DNA"/>
</dbReference>
<name>A0A561QUW9_9HYPH</name>
<dbReference type="InterPro" id="IPR007055">
    <property type="entry name" value="BON_dom"/>
</dbReference>